<dbReference type="PANTHER" id="PTHR42796:SF4">
    <property type="entry name" value="FUMARYLACETOACETATE HYDROLASE DOMAIN-CONTAINING PROTEIN 2A"/>
    <property type="match status" value="1"/>
</dbReference>
<reference evidence="4" key="1">
    <citation type="submission" date="2019-08" db="EMBL/GenBank/DDBJ databases">
        <authorList>
            <person name="Kucharzyk K."/>
            <person name="Murdoch R.W."/>
            <person name="Higgins S."/>
            <person name="Loffler F."/>
        </authorList>
    </citation>
    <scope>NUCLEOTIDE SEQUENCE</scope>
</reference>
<dbReference type="GO" id="GO:0016853">
    <property type="term" value="F:isomerase activity"/>
    <property type="evidence" value="ECO:0007669"/>
    <property type="project" value="UniProtKB-ARBA"/>
</dbReference>
<proteinExistence type="inferred from homology"/>
<name>A0A645C6N9_9ZZZZ</name>
<dbReference type="Pfam" id="PF01557">
    <property type="entry name" value="FAA_hydrolase"/>
    <property type="match status" value="1"/>
</dbReference>
<keyword evidence="2" id="KW-0479">Metal-binding</keyword>
<feature type="domain" description="Fumarylacetoacetase-like C-terminal" evidence="3">
    <location>
        <begin position="71"/>
        <end position="283"/>
    </location>
</feature>
<evidence type="ECO:0000259" key="3">
    <source>
        <dbReference type="Pfam" id="PF01557"/>
    </source>
</evidence>
<comment type="similarity">
    <text evidence="1">Belongs to the FAH family.</text>
</comment>
<sequence>MDNGEERIGVITDNEKKVCPIKGFCSMTELIERADKLRLMEIAEMANTDKDAIDIEETVRKSPIPRPKQDVICLGINYTEHAKESERFHKEAFGGERPYPIYFSKRVNESPADGDDICGHFDIVDSLDYEVELGVIIGKDAKNVDIENVKDYIFGYTVINDVSARNVQTAHKQWYFGKSLDGFTPMGPCLVTADEIDYPPALKITSKINGQIRQNSTTDLLITDIDHIISELSKGFTLQAGTIIATGTPSGVGMGMIPPTFLNEGDIVECEIEKIGKLRNRIVK</sequence>
<dbReference type="PANTHER" id="PTHR42796">
    <property type="entry name" value="FUMARYLACETOACETATE HYDROLASE DOMAIN-CONTAINING PROTEIN 2A-RELATED"/>
    <property type="match status" value="1"/>
</dbReference>
<dbReference type="InterPro" id="IPR011234">
    <property type="entry name" value="Fumarylacetoacetase-like_C"/>
</dbReference>
<dbReference type="EMBL" id="VSSQ01022979">
    <property type="protein sequence ID" value="MPM69614.1"/>
    <property type="molecule type" value="Genomic_DNA"/>
</dbReference>
<accession>A0A645C6N9</accession>
<evidence type="ECO:0000256" key="2">
    <source>
        <dbReference type="ARBA" id="ARBA00022723"/>
    </source>
</evidence>
<evidence type="ECO:0000256" key="1">
    <source>
        <dbReference type="ARBA" id="ARBA00010211"/>
    </source>
</evidence>
<evidence type="ECO:0000313" key="4">
    <source>
        <dbReference type="EMBL" id="MPM69614.1"/>
    </source>
</evidence>
<dbReference type="Gene3D" id="3.90.850.10">
    <property type="entry name" value="Fumarylacetoacetase-like, C-terminal domain"/>
    <property type="match status" value="1"/>
</dbReference>
<comment type="caution">
    <text evidence="4">The sequence shown here is derived from an EMBL/GenBank/DDBJ whole genome shotgun (WGS) entry which is preliminary data.</text>
</comment>
<protein>
    <recommendedName>
        <fullName evidence="3">Fumarylacetoacetase-like C-terminal domain-containing protein</fullName>
    </recommendedName>
</protein>
<dbReference type="AlphaFoldDB" id="A0A645C6N9"/>
<dbReference type="GO" id="GO:0046872">
    <property type="term" value="F:metal ion binding"/>
    <property type="evidence" value="ECO:0007669"/>
    <property type="project" value="UniProtKB-KW"/>
</dbReference>
<dbReference type="InterPro" id="IPR036663">
    <property type="entry name" value="Fumarylacetoacetase_C_sf"/>
</dbReference>
<dbReference type="GO" id="GO:0019752">
    <property type="term" value="P:carboxylic acid metabolic process"/>
    <property type="evidence" value="ECO:0007669"/>
    <property type="project" value="UniProtKB-ARBA"/>
</dbReference>
<dbReference type="InterPro" id="IPR051121">
    <property type="entry name" value="FAH"/>
</dbReference>
<dbReference type="FunFam" id="3.90.850.10:FF:000002">
    <property type="entry name" value="2-hydroxyhepta-2,4-diene-1,7-dioate isomerase"/>
    <property type="match status" value="1"/>
</dbReference>
<gene>
    <name evidence="4" type="primary">yisK_12</name>
    <name evidence="4" type="ORF">SDC9_116562</name>
</gene>
<dbReference type="SUPFAM" id="SSF56529">
    <property type="entry name" value="FAH"/>
    <property type="match status" value="1"/>
</dbReference>
<organism evidence="4">
    <name type="scientific">bioreactor metagenome</name>
    <dbReference type="NCBI Taxonomy" id="1076179"/>
    <lineage>
        <taxon>unclassified sequences</taxon>
        <taxon>metagenomes</taxon>
        <taxon>ecological metagenomes</taxon>
    </lineage>
</organism>